<accession>A0A396IN97</accession>
<evidence type="ECO:0000313" key="1">
    <source>
        <dbReference type="EMBL" id="RHN66780.1"/>
    </source>
</evidence>
<dbReference type="Proteomes" id="UP000265566">
    <property type="component" value="Chromosome 3"/>
</dbReference>
<reference evidence="2" key="1">
    <citation type="journal article" date="2018" name="Nat. Plants">
        <title>Whole-genome landscape of Medicago truncatula symbiotic genes.</title>
        <authorList>
            <person name="Pecrix Y."/>
            <person name="Staton S.E."/>
            <person name="Sallet E."/>
            <person name="Lelandais-Briere C."/>
            <person name="Moreau S."/>
            <person name="Carrere S."/>
            <person name="Blein T."/>
            <person name="Jardinaud M.F."/>
            <person name="Latrasse D."/>
            <person name="Zouine M."/>
            <person name="Zahm M."/>
            <person name="Kreplak J."/>
            <person name="Mayjonade B."/>
            <person name="Satge C."/>
            <person name="Perez M."/>
            <person name="Cauet S."/>
            <person name="Marande W."/>
            <person name="Chantry-Darmon C."/>
            <person name="Lopez-Roques C."/>
            <person name="Bouchez O."/>
            <person name="Berard A."/>
            <person name="Debelle F."/>
            <person name="Munos S."/>
            <person name="Bendahmane A."/>
            <person name="Berges H."/>
            <person name="Niebel A."/>
            <person name="Buitink J."/>
            <person name="Frugier F."/>
            <person name="Benhamed M."/>
            <person name="Crespi M."/>
            <person name="Gouzy J."/>
            <person name="Gamas P."/>
        </authorList>
    </citation>
    <scope>NUCLEOTIDE SEQUENCE [LARGE SCALE GENOMIC DNA]</scope>
    <source>
        <strain evidence="2">cv. Jemalong A17</strain>
    </source>
</reference>
<dbReference type="AlphaFoldDB" id="A0A396IN97"/>
<dbReference type="Gramene" id="rna14861">
    <property type="protein sequence ID" value="RHN66780.1"/>
    <property type="gene ID" value="gene14861"/>
</dbReference>
<name>A0A396IN97_MEDTR</name>
<dbReference type="EMBL" id="PSQE01000003">
    <property type="protein sequence ID" value="RHN66780.1"/>
    <property type="molecule type" value="Genomic_DNA"/>
</dbReference>
<proteinExistence type="predicted"/>
<gene>
    <name evidence="1" type="ORF">MtrunA17_Chr3g0095301</name>
</gene>
<evidence type="ECO:0000313" key="2">
    <source>
        <dbReference type="Proteomes" id="UP000265566"/>
    </source>
</evidence>
<organism evidence="1 2">
    <name type="scientific">Medicago truncatula</name>
    <name type="common">Barrel medic</name>
    <name type="synonym">Medicago tribuloides</name>
    <dbReference type="NCBI Taxonomy" id="3880"/>
    <lineage>
        <taxon>Eukaryota</taxon>
        <taxon>Viridiplantae</taxon>
        <taxon>Streptophyta</taxon>
        <taxon>Embryophyta</taxon>
        <taxon>Tracheophyta</taxon>
        <taxon>Spermatophyta</taxon>
        <taxon>Magnoliopsida</taxon>
        <taxon>eudicotyledons</taxon>
        <taxon>Gunneridae</taxon>
        <taxon>Pentapetalae</taxon>
        <taxon>rosids</taxon>
        <taxon>fabids</taxon>
        <taxon>Fabales</taxon>
        <taxon>Fabaceae</taxon>
        <taxon>Papilionoideae</taxon>
        <taxon>50 kb inversion clade</taxon>
        <taxon>NPAAA clade</taxon>
        <taxon>Hologalegina</taxon>
        <taxon>IRL clade</taxon>
        <taxon>Trifolieae</taxon>
        <taxon>Medicago</taxon>
    </lineage>
</organism>
<comment type="caution">
    <text evidence="1">The sequence shown here is derived from an EMBL/GenBank/DDBJ whole genome shotgun (WGS) entry which is preliminary data.</text>
</comment>
<protein>
    <submittedName>
        <fullName evidence="1">Uncharacterized protein</fullName>
    </submittedName>
</protein>
<sequence length="205" mass="23110">MMASETNNLTLSKCVVTHPERGEVSLRGVKTKESGDLWASQRKDQTDGKTGILKTMLKHQVTPKKLDLLHLGGLKSRRSTSDSWYCEKSNEFSWYYEKQSKQLNRSGSIAKHSLLHANSGSLTNIHLKLQTNAITPLLSLLSFFRLSSSKTLIFLPLTHLNYLVHSSPSITTNIIKRSCLAKPPLLLPNKPWMLNIKKVALQFLK</sequence>